<evidence type="ECO:0000256" key="1">
    <source>
        <dbReference type="ARBA" id="ARBA00005801"/>
    </source>
</evidence>
<evidence type="ECO:0000313" key="6">
    <source>
        <dbReference type="Proteomes" id="UP000037425"/>
    </source>
</evidence>
<dbReference type="GO" id="GO:0006465">
    <property type="term" value="P:signal peptide processing"/>
    <property type="evidence" value="ECO:0007669"/>
    <property type="project" value="TreeGrafter"/>
</dbReference>
<keyword evidence="3" id="KW-1133">Transmembrane helix</keyword>
<proteinExistence type="inferred from homology"/>
<feature type="transmembrane region" description="Helical" evidence="3">
    <location>
        <begin position="151"/>
        <end position="168"/>
    </location>
</feature>
<gene>
    <name evidence="5" type="ORF">AC244_34355</name>
</gene>
<accession>A0A0L8BCT4</accession>
<feature type="transmembrane region" description="Helical" evidence="3">
    <location>
        <begin position="43"/>
        <end position="65"/>
    </location>
</feature>
<dbReference type="GO" id="GO:0005886">
    <property type="term" value="C:plasma membrane"/>
    <property type="evidence" value="ECO:0007669"/>
    <property type="project" value="TreeGrafter"/>
</dbReference>
<dbReference type="InterPro" id="IPR014032">
    <property type="entry name" value="Peptidase_A24A_bac"/>
</dbReference>
<dbReference type="Gene3D" id="1.20.120.1220">
    <property type="match status" value="1"/>
</dbReference>
<dbReference type="PANTHER" id="PTHR30487:SF0">
    <property type="entry name" value="PREPILIN LEADER PEPTIDASE_N-METHYLTRANSFERASE-RELATED"/>
    <property type="match status" value="1"/>
</dbReference>
<protein>
    <submittedName>
        <fullName evidence="5">Peptidase A24</fullName>
    </submittedName>
</protein>
<dbReference type="PRINTS" id="PR00864">
    <property type="entry name" value="PREPILNPTASE"/>
</dbReference>
<dbReference type="InterPro" id="IPR000045">
    <property type="entry name" value="Prepilin_IV_endopep_pep"/>
</dbReference>
<comment type="caution">
    <text evidence="5">The sequence shown here is derived from an EMBL/GenBank/DDBJ whole genome shotgun (WGS) entry which is preliminary data.</text>
</comment>
<keyword evidence="3" id="KW-0472">Membrane</keyword>
<keyword evidence="3" id="KW-0812">Transmembrane</keyword>
<evidence type="ECO:0000313" key="5">
    <source>
        <dbReference type="EMBL" id="KOF12443.1"/>
    </source>
</evidence>
<dbReference type="Pfam" id="PF01478">
    <property type="entry name" value="Peptidase_A24"/>
    <property type="match status" value="1"/>
</dbReference>
<evidence type="ECO:0000259" key="4">
    <source>
        <dbReference type="Pfam" id="PF01478"/>
    </source>
</evidence>
<feature type="domain" description="Prepilin type IV endopeptidase peptidase" evidence="4">
    <location>
        <begin position="21"/>
        <end position="135"/>
    </location>
</feature>
<dbReference type="OrthoDB" id="9789291at2"/>
<dbReference type="GO" id="GO:0004190">
    <property type="term" value="F:aspartic-type endopeptidase activity"/>
    <property type="evidence" value="ECO:0007669"/>
    <property type="project" value="InterPro"/>
</dbReference>
<reference evidence="6" key="1">
    <citation type="submission" date="2015-07" db="EMBL/GenBank/DDBJ databases">
        <title>Whole genome sequence of an Ensifer adhaerens strain isolated from a cave pool in the Wind Cave National Park.</title>
        <authorList>
            <person name="Eng W.W.H."/>
            <person name="Gan H.M."/>
            <person name="Barton H.A."/>
            <person name="Savka M.A."/>
        </authorList>
    </citation>
    <scope>NUCLEOTIDE SEQUENCE [LARGE SCALE GENOMIC DNA]</scope>
    <source>
        <strain evidence="6">SD006</strain>
    </source>
</reference>
<dbReference type="InterPro" id="IPR050882">
    <property type="entry name" value="Prepilin_peptidase/N-MTase"/>
</dbReference>
<dbReference type="EMBL" id="LGAP01000059">
    <property type="protein sequence ID" value="KOF12443.1"/>
    <property type="molecule type" value="Genomic_DNA"/>
</dbReference>
<comment type="similarity">
    <text evidence="1 2">Belongs to the peptidase A24 family.</text>
</comment>
<evidence type="ECO:0000256" key="2">
    <source>
        <dbReference type="RuleBase" id="RU003793"/>
    </source>
</evidence>
<dbReference type="PANTHER" id="PTHR30487">
    <property type="entry name" value="TYPE 4 PREPILIN-LIKE PROTEINS LEADER PEPTIDE-PROCESSING ENZYME"/>
    <property type="match status" value="1"/>
</dbReference>
<sequence>MAALVVGLATLEAARVFLSVLLAGCMAGITLQDWRSLRVSDFTNALVAVIGITAWFVGVDPVGVATSRTLLQIARDAALTGGALLLVREFYFRLRGVEGLGLGDIKLGAAAGIWIGWENFALVVFCATLGALLFVLGSTMKHGHWPPGRRIPYASFLAPAVWGAWYLAQVFR</sequence>
<dbReference type="Proteomes" id="UP000037425">
    <property type="component" value="Unassembled WGS sequence"/>
</dbReference>
<organism evidence="5 6">
    <name type="scientific">Ensifer adhaerens</name>
    <name type="common">Sinorhizobium morelense</name>
    <dbReference type="NCBI Taxonomy" id="106592"/>
    <lineage>
        <taxon>Bacteria</taxon>
        <taxon>Pseudomonadati</taxon>
        <taxon>Pseudomonadota</taxon>
        <taxon>Alphaproteobacteria</taxon>
        <taxon>Hyphomicrobiales</taxon>
        <taxon>Rhizobiaceae</taxon>
        <taxon>Sinorhizobium/Ensifer group</taxon>
        <taxon>Ensifer</taxon>
    </lineage>
</organism>
<dbReference type="AlphaFoldDB" id="A0A0L8BCT4"/>
<name>A0A0L8BCT4_ENSAD</name>
<feature type="transmembrane region" description="Helical" evidence="3">
    <location>
        <begin position="114"/>
        <end position="139"/>
    </location>
</feature>
<dbReference type="PATRIC" id="fig|106592.7.peg.6604"/>
<evidence type="ECO:0000256" key="3">
    <source>
        <dbReference type="SAM" id="Phobius"/>
    </source>
</evidence>